<dbReference type="PANTHER" id="PTHR43737:SF1">
    <property type="entry name" value="DUF1501 DOMAIN-CONTAINING PROTEIN"/>
    <property type="match status" value="1"/>
</dbReference>
<reference evidence="1 2" key="1">
    <citation type="submission" date="2019-02" db="EMBL/GenBank/DDBJ databases">
        <title>Deep-cultivation of Planctomycetes and their phenomic and genomic characterization uncovers novel biology.</title>
        <authorList>
            <person name="Wiegand S."/>
            <person name="Jogler M."/>
            <person name="Boedeker C."/>
            <person name="Pinto D."/>
            <person name="Vollmers J."/>
            <person name="Rivas-Marin E."/>
            <person name="Kohn T."/>
            <person name="Peeters S.H."/>
            <person name="Heuer A."/>
            <person name="Rast P."/>
            <person name="Oberbeckmann S."/>
            <person name="Bunk B."/>
            <person name="Jeske O."/>
            <person name="Meyerdierks A."/>
            <person name="Storesund J.E."/>
            <person name="Kallscheuer N."/>
            <person name="Luecker S."/>
            <person name="Lage O.M."/>
            <person name="Pohl T."/>
            <person name="Merkel B.J."/>
            <person name="Hornburger P."/>
            <person name="Mueller R.-W."/>
            <person name="Bruemmer F."/>
            <person name="Labrenz M."/>
            <person name="Spormann A.M."/>
            <person name="Op den Camp H."/>
            <person name="Overmann J."/>
            <person name="Amann R."/>
            <person name="Jetten M.S.M."/>
            <person name="Mascher T."/>
            <person name="Medema M.H."/>
            <person name="Devos D.P."/>
            <person name="Kaster A.-K."/>
            <person name="Ovreas L."/>
            <person name="Rohde M."/>
            <person name="Galperin M.Y."/>
            <person name="Jogler C."/>
        </authorList>
    </citation>
    <scope>NUCLEOTIDE SEQUENCE [LARGE SCALE GENOMIC DNA]</scope>
    <source>
        <strain evidence="1 2">V22</strain>
    </source>
</reference>
<organism evidence="1 2">
    <name type="scientific">Calycomorphotria hydatis</name>
    <dbReference type="NCBI Taxonomy" id="2528027"/>
    <lineage>
        <taxon>Bacteria</taxon>
        <taxon>Pseudomonadati</taxon>
        <taxon>Planctomycetota</taxon>
        <taxon>Planctomycetia</taxon>
        <taxon>Planctomycetales</taxon>
        <taxon>Planctomycetaceae</taxon>
        <taxon>Calycomorphotria</taxon>
    </lineage>
</organism>
<dbReference type="EMBL" id="CP036316">
    <property type="protein sequence ID" value="QDT66787.1"/>
    <property type="molecule type" value="Genomic_DNA"/>
</dbReference>
<dbReference type="Pfam" id="PF07394">
    <property type="entry name" value="DUF1501"/>
    <property type="match status" value="1"/>
</dbReference>
<dbReference type="KEGG" id="chya:V22_40580"/>
<evidence type="ECO:0000313" key="2">
    <source>
        <dbReference type="Proteomes" id="UP000319976"/>
    </source>
</evidence>
<protein>
    <recommendedName>
        <fullName evidence="3">Sulfatase</fullName>
    </recommendedName>
</protein>
<evidence type="ECO:0000313" key="1">
    <source>
        <dbReference type="EMBL" id="QDT66787.1"/>
    </source>
</evidence>
<dbReference type="AlphaFoldDB" id="A0A517TEI9"/>
<dbReference type="SUPFAM" id="SSF53649">
    <property type="entry name" value="Alkaline phosphatase-like"/>
    <property type="match status" value="1"/>
</dbReference>
<dbReference type="InterPro" id="IPR017850">
    <property type="entry name" value="Alkaline_phosphatase_core_sf"/>
</dbReference>
<evidence type="ECO:0008006" key="3">
    <source>
        <dbReference type="Google" id="ProtNLM"/>
    </source>
</evidence>
<sequence>MLAFAGLSAQQAKAEGESTEGILAPKAPHFAPKAKRIIFLFMEGGPTQIDTFDYKPEMDRKRGDLNSSHRACFGFQQHGESGLPITELLPETSKHADKLCLINSMYTDTNAHPSAVIAMHTGSATMVRPSMGSWMLYGLGTENQNLPGFVSINPTIRHGGAQNYGSAFLPAAYQGLAIGSHLGYKESAFVPTIPNLVNSRLSREQQKSYLDYFQSLNREQAKLRPGDSELEAVIESYELAFRMQQVAPKVMDVDSEPEHIRKMYGIDQEETSNFGKQCLLARRLCEEGVRFIEVAPSVDWDHHRGMDKLLPDSCLKTDKPVAGLLADLEQRGLLEDTLVLWGGEFGRTTSLNKDVGRGHGNKGFTMWLAGGGVRGGMRYGKTDETGNDAVEGRCHVNDLHATILHLMGLDHERLTYRYSGREFRLTDVHGHVVHDIIA</sequence>
<proteinExistence type="predicted"/>
<dbReference type="Proteomes" id="UP000319976">
    <property type="component" value="Chromosome"/>
</dbReference>
<name>A0A517TEI9_9PLAN</name>
<dbReference type="PANTHER" id="PTHR43737">
    <property type="entry name" value="BLL7424 PROTEIN"/>
    <property type="match status" value="1"/>
</dbReference>
<keyword evidence="2" id="KW-1185">Reference proteome</keyword>
<gene>
    <name evidence="1" type="ORF">V22_40580</name>
</gene>
<dbReference type="InterPro" id="IPR010869">
    <property type="entry name" value="DUF1501"/>
</dbReference>
<accession>A0A517TEI9</accession>